<dbReference type="InterPro" id="IPR013262">
    <property type="entry name" value="OMP_MIM1/TOM13_mt"/>
</dbReference>
<feature type="region of interest" description="Disordered" evidence="1">
    <location>
        <begin position="1"/>
        <end position="28"/>
    </location>
</feature>
<dbReference type="Pfam" id="PF08219">
    <property type="entry name" value="TOM13"/>
    <property type="match status" value="1"/>
</dbReference>
<dbReference type="GO" id="GO:0045040">
    <property type="term" value="P:protein insertion into mitochondrial outer membrane"/>
    <property type="evidence" value="ECO:0007669"/>
    <property type="project" value="TreeGrafter"/>
</dbReference>
<protein>
    <submittedName>
        <fullName evidence="2">Uncharacterized protein</fullName>
    </submittedName>
</protein>
<gene>
    <name evidence="2" type="ORF">CROQUDRAFT_47822</name>
</gene>
<name>A0A9P6NCB7_9BASI</name>
<dbReference type="PANTHER" id="PTHR28241">
    <property type="entry name" value="MITOCHONDRIAL IMPORT PROTEIN 1"/>
    <property type="match status" value="1"/>
</dbReference>
<accession>A0A9P6NCB7</accession>
<reference evidence="2" key="1">
    <citation type="submission" date="2013-11" db="EMBL/GenBank/DDBJ databases">
        <title>Genome sequence of the fusiform rust pathogen reveals effectors for host alternation and coevolution with pine.</title>
        <authorList>
            <consortium name="DOE Joint Genome Institute"/>
            <person name="Smith K."/>
            <person name="Pendleton A."/>
            <person name="Kubisiak T."/>
            <person name="Anderson C."/>
            <person name="Salamov A."/>
            <person name="Aerts A."/>
            <person name="Riley R."/>
            <person name="Clum A."/>
            <person name="Lindquist E."/>
            <person name="Ence D."/>
            <person name="Campbell M."/>
            <person name="Kronenberg Z."/>
            <person name="Feau N."/>
            <person name="Dhillon B."/>
            <person name="Hamelin R."/>
            <person name="Burleigh J."/>
            <person name="Smith J."/>
            <person name="Yandell M."/>
            <person name="Nelson C."/>
            <person name="Grigoriev I."/>
            <person name="Davis J."/>
        </authorList>
    </citation>
    <scope>NUCLEOTIDE SEQUENCE</scope>
    <source>
        <strain evidence="2">G11</strain>
    </source>
</reference>
<dbReference type="EMBL" id="MU167303">
    <property type="protein sequence ID" value="KAG0144075.1"/>
    <property type="molecule type" value="Genomic_DNA"/>
</dbReference>
<sequence>MQDQVPISIIPQDSDSDSGSEPHSEIPTPLPPLTLSLFRHLFDPRLSWSRKLSCVAATMAINLMLPFINGVMLGFGEIAARELVGRYLGWGPLGELYRKPKEEIKGSLMSGSTLSVVPNSSRWWEPANQGLIQRT</sequence>
<evidence type="ECO:0000313" key="3">
    <source>
        <dbReference type="Proteomes" id="UP000886653"/>
    </source>
</evidence>
<evidence type="ECO:0000256" key="1">
    <source>
        <dbReference type="SAM" id="MobiDB-lite"/>
    </source>
</evidence>
<keyword evidence="3" id="KW-1185">Reference proteome</keyword>
<proteinExistence type="predicted"/>
<dbReference type="OrthoDB" id="5529571at2759"/>
<evidence type="ECO:0000313" key="2">
    <source>
        <dbReference type="EMBL" id="KAG0144075.1"/>
    </source>
</evidence>
<comment type="caution">
    <text evidence="2">The sequence shown here is derived from an EMBL/GenBank/DDBJ whole genome shotgun (WGS) entry which is preliminary data.</text>
</comment>
<dbReference type="AlphaFoldDB" id="A0A9P6NCB7"/>
<dbReference type="Proteomes" id="UP000886653">
    <property type="component" value="Unassembled WGS sequence"/>
</dbReference>
<organism evidence="2 3">
    <name type="scientific">Cronartium quercuum f. sp. fusiforme G11</name>
    <dbReference type="NCBI Taxonomy" id="708437"/>
    <lineage>
        <taxon>Eukaryota</taxon>
        <taxon>Fungi</taxon>
        <taxon>Dikarya</taxon>
        <taxon>Basidiomycota</taxon>
        <taxon>Pucciniomycotina</taxon>
        <taxon>Pucciniomycetes</taxon>
        <taxon>Pucciniales</taxon>
        <taxon>Coleosporiaceae</taxon>
        <taxon>Cronartium</taxon>
    </lineage>
</organism>
<dbReference type="PANTHER" id="PTHR28241:SF1">
    <property type="entry name" value="MITOCHONDRIAL IMPORT PROTEIN 1"/>
    <property type="match status" value="1"/>
</dbReference>
<feature type="compositionally biased region" description="Low complexity" evidence="1">
    <location>
        <begin position="7"/>
        <end position="19"/>
    </location>
</feature>
<dbReference type="GO" id="GO:0070096">
    <property type="term" value="P:mitochondrial outer membrane translocase complex assembly"/>
    <property type="evidence" value="ECO:0007669"/>
    <property type="project" value="TreeGrafter"/>
</dbReference>
<dbReference type="GO" id="GO:0005741">
    <property type="term" value="C:mitochondrial outer membrane"/>
    <property type="evidence" value="ECO:0007669"/>
    <property type="project" value="InterPro"/>
</dbReference>